<dbReference type="RefSeq" id="WP_116237037.1">
    <property type="nucleotide sequence ID" value="NZ_QRDP01000004.1"/>
</dbReference>
<keyword evidence="1" id="KW-0378">Hydrolase</keyword>
<organism evidence="4 5">
    <name type="scientific">Parasphingopyxis lamellibrachiae</name>
    <dbReference type="NCBI Taxonomy" id="680125"/>
    <lineage>
        <taxon>Bacteria</taxon>
        <taxon>Pseudomonadati</taxon>
        <taxon>Pseudomonadota</taxon>
        <taxon>Alphaproteobacteria</taxon>
        <taxon>Sphingomonadales</taxon>
        <taxon>Sphingomonadaceae</taxon>
        <taxon>Parasphingopyxis</taxon>
    </lineage>
</organism>
<dbReference type="Gene3D" id="3.60.15.10">
    <property type="entry name" value="Ribonuclease Z/Hydroxyacylglutathione hydrolase-like"/>
    <property type="match status" value="1"/>
</dbReference>
<keyword evidence="5" id="KW-1185">Reference proteome</keyword>
<dbReference type="InterPro" id="IPR011108">
    <property type="entry name" value="RMMBL"/>
</dbReference>
<dbReference type="InterPro" id="IPR050698">
    <property type="entry name" value="MBL"/>
</dbReference>
<dbReference type="PANTHER" id="PTHR11203">
    <property type="entry name" value="CLEAVAGE AND POLYADENYLATION SPECIFICITY FACTOR FAMILY MEMBER"/>
    <property type="match status" value="1"/>
</dbReference>
<name>A0A3D9FJ43_9SPHN</name>
<dbReference type="PANTHER" id="PTHR11203:SF37">
    <property type="entry name" value="INTEGRATOR COMPLEX SUBUNIT 11"/>
    <property type="match status" value="1"/>
</dbReference>
<comment type="caution">
    <text evidence="4">The sequence shown here is derived from an EMBL/GenBank/DDBJ whole genome shotgun (WGS) entry which is preliminary data.</text>
</comment>
<reference evidence="4 5" key="1">
    <citation type="submission" date="2018-07" db="EMBL/GenBank/DDBJ databases">
        <title>Genomic Encyclopedia of Type Strains, Phase IV (KMG-IV): sequencing the most valuable type-strain genomes for metagenomic binning, comparative biology and taxonomic classification.</title>
        <authorList>
            <person name="Goeker M."/>
        </authorList>
    </citation>
    <scope>NUCLEOTIDE SEQUENCE [LARGE SCALE GENOMIC DNA]</scope>
    <source>
        <strain evidence="4 5">DSM 26725</strain>
    </source>
</reference>
<dbReference type="SMART" id="SM01027">
    <property type="entry name" value="Beta-Casp"/>
    <property type="match status" value="1"/>
</dbReference>
<feature type="domain" description="Beta-Casp" evidence="3">
    <location>
        <begin position="253"/>
        <end position="378"/>
    </location>
</feature>
<dbReference type="OrthoDB" id="9803916at2"/>
<dbReference type="GO" id="GO:0004521">
    <property type="term" value="F:RNA endonuclease activity"/>
    <property type="evidence" value="ECO:0007669"/>
    <property type="project" value="TreeGrafter"/>
</dbReference>
<proteinExistence type="predicted"/>
<sequence length="472" mass="52302">MKITFHGAAQEVTGSCTMIETEQLRFLVDCGMFQGGREAADRNRESFAFDPSTISFVLLTHAHIDHSGLLPKLWREGFRGPVYSTPATADLLEIMLRDSAHIQESDAERAKRYRNRDRVAAEPIYVMEDAEAILGQLHPVHYDEYFSPHDNVRVRLRDAGHILGSAIVEIWVKEGADERKLVFSGDLGQPGRPILRDPFLINDADILLVESTYGDRHHKNHADTIDEFVTVVNETLQSKKGNVIVPAFAVGRTQELIYYLHCLARQGRFGHLDIFVDSPMATAVTELTMRHLELFDAQAQTLAAWHASGTGIPNLRFVGSVDESRALNTISSGAIIIAASGMCTAGRIKHHLLHNLGGRRNAVLITGYQAQGTLGRRLVEGAEQVRIFGKEVQVRASIHTLGGFSAHADQAALLKWLGAFENPPLQTFVMHGEPRSSAALANEITRQLGWRAQIPKKRETIIIPPGEAEDRP</sequence>
<dbReference type="InterPro" id="IPR036866">
    <property type="entry name" value="RibonucZ/Hydroxyglut_hydro"/>
</dbReference>
<dbReference type="Pfam" id="PF00753">
    <property type="entry name" value="Lactamase_B"/>
    <property type="match status" value="1"/>
</dbReference>
<dbReference type="AlphaFoldDB" id="A0A3D9FJ43"/>
<protein>
    <submittedName>
        <fullName evidence="4">Metallo-beta-lactamase family protein</fullName>
    </submittedName>
</protein>
<evidence type="ECO:0000259" key="2">
    <source>
        <dbReference type="SMART" id="SM00849"/>
    </source>
</evidence>
<dbReference type="InterPro" id="IPR022712">
    <property type="entry name" value="Beta_Casp"/>
</dbReference>
<evidence type="ECO:0000313" key="5">
    <source>
        <dbReference type="Proteomes" id="UP000256310"/>
    </source>
</evidence>
<gene>
    <name evidence="4" type="ORF">DFR46_2864</name>
</gene>
<feature type="domain" description="Metallo-beta-lactamase" evidence="2">
    <location>
        <begin position="13"/>
        <end position="248"/>
    </location>
</feature>
<dbReference type="Proteomes" id="UP000256310">
    <property type="component" value="Unassembled WGS sequence"/>
</dbReference>
<evidence type="ECO:0000256" key="1">
    <source>
        <dbReference type="ARBA" id="ARBA00022801"/>
    </source>
</evidence>
<dbReference type="InterPro" id="IPR001279">
    <property type="entry name" value="Metallo-B-lactamas"/>
</dbReference>
<dbReference type="Pfam" id="PF07521">
    <property type="entry name" value="RMMBL"/>
    <property type="match status" value="1"/>
</dbReference>
<dbReference type="Gene3D" id="3.40.50.10890">
    <property type="match status" value="1"/>
</dbReference>
<dbReference type="Pfam" id="PF10996">
    <property type="entry name" value="Beta-Casp"/>
    <property type="match status" value="1"/>
</dbReference>
<accession>A0A3D9FJ43</accession>
<dbReference type="CDD" id="cd16295">
    <property type="entry name" value="TTHA0252-CPSF-like_MBL-fold"/>
    <property type="match status" value="1"/>
</dbReference>
<evidence type="ECO:0000313" key="4">
    <source>
        <dbReference type="EMBL" id="RED17810.1"/>
    </source>
</evidence>
<dbReference type="GO" id="GO:0016787">
    <property type="term" value="F:hydrolase activity"/>
    <property type="evidence" value="ECO:0007669"/>
    <property type="project" value="UniProtKB-KW"/>
</dbReference>
<evidence type="ECO:0000259" key="3">
    <source>
        <dbReference type="SMART" id="SM01027"/>
    </source>
</evidence>
<dbReference type="SUPFAM" id="SSF56281">
    <property type="entry name" value="Metallo-hydrolase/oxidoreductase"/>
    <property type="match status" value="1"/>
</dbReference>
<dbReference type="SMART" id="SM00849">
    <property type="entry name" value="Lactamase_B"/>
    <property type="match status" value="1"/>
</dbReference>
<dbReference type="EMBL" id="QRDP01000004">
    <property type="protein sequence ID" value="RED17810.1"/>
    <property type="molecule type" value="Genomic_DNA"/>
</dbReference>